<evidence type="ECO:0000313" key="5">
    <source>
        <dbReference type="EMBL" id="VDI73258.1"/>
    </source>
</evidence>
<dbReference type="SMART" id="SM00137">
    <property type="entry name" value="MAM"/>
    <property type="match status" value="1"/>
</dbReference>
<feature type="domain" description="EGF-like" evidence="3">
    <location>
        <begin position="60"/>
        <end position="92"/>
    </location>
</feature>
<evidence type="ECO:0000256" key="2">
    <source>
        <dbReference type="PROSITE-ProRule" id="PRU00076"/>
    </source>
</evidence>
<comment type="caution">
    <text evidence="2">Lacks conserved residue(s) required for the propagation of feature annotation.</text>
</comment>
<keyword evidence="1 2" id="KW-1015">Disulfide bond</keyword>
<dbReference type="GO" id="GO:0016020">
    <property type="term" value="C:membrane"/>
    <property type="evidence" value="ECO:0007669"/>
    <property type="project" value="InterPro"/>
</dbReference>
<dbReference type="Gene3D" id="2.60.120.200">
    <property type="match status" value="1"/>
</dbReference>
<dbReference type="InterPro" id="IPR000742">
    <property type="entry name" value="EGF"/>
</dbReference>
<evidence type="ECO:0000259" key="3">
    <source>
        <dbReference type="PROSITE" id="PS50026"/>
    </source>
</evidence>
<proteinExistence type="predicted"/>
<dbReference type="EMBL" id="UYJE01009406">
    <property type="protein sequence ID" value="VDI73258.1"/>
    <property type="molecule type" value="Genomic_DNA"/>
</dbReference>
<dbReference type="InterPro" id="IPR051560">
    <property type="entry name" value="MAM_domain-containing"/>
</dbReference>
<feature type="domain" description="MAM" evidence="4">
    <location>
        <begin position="100"/>
        <end position="228"/>
    </location>
</feature>
<dbReference type="PROSITE" id="PS50026">
    <property type="entry name" value="EGF_3"/>
    <property type="match status" value="1"/>
</dbReference>
<dbReference type="AlphaFoldDB" id="A0A8B6H448"/>
<dbReference type="SUPFAM" id="SSF57196">
    <property type="entry name" value="EGF/Laminin"/>
    <property type="match status" value="1"/>
</dbReference>
<dbReference type="PROSITE" id="PS00022">
    <property type="entry name" value="EGF_1"/>
    <property type="match status" value="1"/>
</dbReference>
<dbReference type="Gene3D" id="2.10.25.10">
    <property type="entry name" value="Laminin"/>
    <property type="match status" value="1"/>
</dbReference>
<dbReference type="Pfam" id="PF00629">
    <property type="entry name" value="MAM"/>
    <property type="match status" value="1"/>
</dbReference>
<reference evidence="5" key="1">
    <citation type="submission" date="2018-11" db="EMBL/GenBank/DDBJ databases">
        <authorList>
            <person name="Alioto T."/>
            <person name="Alioto T."/>
        </authorList>
    </citation>
    <scope>NUCLEOTIDE SEQUENCE</scope>
</reference>
<comment type="caution">
    <text evidence="5">The sequence shown here is derived from an EMBL/GenBank/DDBJ whole genome shotgun (WGS) entry which is preliminary data.</text>
</comment>
<dbReference type="InterPro" id="IPR000998">
    <property type="entry name" value="MAM_dom"/>
</dbReference>
<dbReference type="CDD" id="cd06263">
    <property type="entry name" value="MAM"/>
    <property type="match status" value="1"/>
</dbReference>
<keyword evidence="6" id="KW-1185">Reference proteome</keyword>
<dbReference type="PROSITE" id="PS50060">
    <property type="entry name" value="MAM_2"/>
    <property type="match status" value="1"/>
</dbReference>
<protein>
    <recommendedName>
        <fullName evidence="7">MAM domain-containing protein</fullName>
    </recommendedName>
</protein>
<accession>A0A8B6H448</accession>
<dbReference type="OrthoDB" id="6131090at2759"/>
<sequence length="249" mass="26783">MLGACAGGMLIIVVRVRVREDIAIDDIQLMPGVCAGGLGLGDIAIDDIQLMPGVCAGGCTNNPCVLGTCSGPVNSDPYTCTCNPGVTGTNCDQSTPFYQLICTFEFGEKCPFQNERSNVINWDTNSQGTPSSNTGPNNAHGGFQYVYTEMSGQDPGDKATMSTTLQLPTISRCMTFYYHMKGSTMGTLNIYSEGTNTAKYNIWTRSGAQGDDWIKAEIDIPAINGLKVSSLFNRHTSAINKPFWKLSLQ</sequence>
<dbReference type="InterPro" id="IPR013320">
    <property type="entry name" value="ConA-like_dom_sf"/>
</dbReference>
<evidence type="ECO:0000256" key="1">
    <source>
        <dbReference type="ARBA" id="ARBA00023157"/>
    </source>
</evidence>
<dbReference type="PANTHER" id="PTHR23282">
    <property type="entry name" value="APICAL ENDOSOMAL GLYCOPROTEIN PRECURSOR"/>
    <property type="match status" value="1"/>
</dbReference>
<feature type="disulfide bond" evidence="2">
    <location>
        <begin position="82"/>
        <end position="91"/>
    </location>
</feature>
<evidence type="ECO:0000259" key="4">
    <source>
        <dbReference type="PROSITE" id="PS50060"/>
    </source>
</evidence>
<dbReference type="SUPFAM" id="SSF49899">
    <property type="entry name" value="Concanavalin A-like lectins/glucanases"/>
    <property type="match status" value="1"/>
</dbReference>
<name>A0A8B6H448_MYTGA</name>
<keyword evidence="2" id="KW-0245">EGF-like domain</keyword>
<dbReference type="PANTHER" id="PTHR23282:SF101">
    <property type="entry name" value="MAM DOMAIN-CONTAINING PROTEIN"/>
    <property type="match status" value="1"/>
</dbReference>
<evidence type="ECO:0008006" key="7">
    <source>
        <dbReference type="Google" id="ProtNLM"/>
    </source>
</evidence>
<dbReference type="Proteomes" id="UP000596742">
    <property type="component" value="Unassembled WGS sequence"/>
</dbReference>
<organism evidence="5 6">
    <name type="scientific">Mytilus galloprovincialis</name>
    <name type="common">Mediterranean mussel</name>
    <dbReference type="NCBI Taxonomy" id="29158"/>
    <lineage>
        <taxon>Eukaryota</taxon>
        <taxon>Metazoa</taxon>
        <taxon>Spiralia</taxon>
        <taxon>Lophotrochozoa</taxon>
        <taxon>Mollusca</taxon>
        <taxon>Bivalvia</taxon>
        <taxon>Autobranchia</taxon>
        <taxon>Pteriomorphia</taxon>
        <taxon>Mytilida</taxon>
        <taxon>Mytiloidea</taxon>
        <taxon>Mytilidae</taxon>
        <taxon>Mytilinae</taxon>
        <taxon>Mytilus</taxon>
    </lineage>
</organism>
<evidence type="ECO:0000313" key="6">
    <source>
        <dbReference type="Proteomes" id="UP000596742"/>
    </source>
</evidence>
<gene>
    <name evidence="5" type="ORF">MGAL_10B033028</name>
</gene>